<gene>
    <name evidence="1" type="ORF">ADUPG1_000042</name>
</gene>
<protein>
    <submittedName>
        <fullName evidence="1">Uncharacterized protein</fullName>
    </submittedName>
</protein>
<keyword evidence="2" id="KW-1185">Reference proteome</keyword>
<dbReference type="EMBL" id="BQXS01000015">
    <property type="protein sequence ID" value="GKT27442.1"/>
    <property type="molecule type" value="Genomic_DNA"/>
</dbReference>
<accession>A0ABQ5K6E9</accession>
<comment type="caution">
    <text evidence="1">The sequence shown here is derived from an EMBL/GenBank/DDBJ whole genome shotgun (WGS) entry which is preliminary data.</text>
</comment>
<sequence length="411" mass="45986">MSVDGSPIPRGTALASKYLGIGIEPGAPMSSACATQYPPPPSSLHHCGQHLHSPKICIYGYSWLPYPVQCKVVDSYIYTPRSMGGIRISSLQMVVDISRVNNLLRALSDPTLKASFESFLGRSSHAWTEEGVLDITYTTQGDVSRTFPESNARILNLNWLPAMMSLRRMNIKLKKGEDTLLLVEPGTPFEVTVKTTDRLRRRAGLKQYTSWGAMVCRRAAPYYKDHPSAASIFKRSAHFLQSLILMRIHLSNTTRIGDKSCLLCQAPIESQNHALGACAASMLDYRHRYHQVRDAIVESIRSVHPLIPVRVEQVPEGEVRLRPDILVDDADLSQLEKVTLHKKTKYASLSNVIVMTFGHAGIYLPSVIEDIKDLLPFSERQAFRIADDGARTAMKESFRILKKLFSQSQHL</sequence>
<evidence type="ECO:0000313" key="2">
    <source>
        <dbReference type="Proteomes" id="UP001057375"/>
    </source>
</evidence>
<organism evidence="1 2">
    <name type="scientific">Aduncisulcus paluster</name>
    <dbReference type="NCBI Taxonomy" id="2918883"/>
    <lineage>
        <taxon>Eukaryota</taxon>
        <taxon>Metamonada</taxon>
        <taxon>Carpediemonas-like organisms</taxon>
        <taxon>Aduncisulcus</taxon>
    </lineage>
</organism>
<reference evidence="1" key="1">
    <citation type="submission" date="2022-03" db="EMBL/GenBank/DDBJ databases">
        <title>Draft genome sequence of Aduncisulcus paluster, a free-living microaerophilic Fornicata.</title>
        <authorList>
            <person name="Yuyama I."/>
            <person name="Kume K."/>
            <person name="Tamura T."/>
            <person name="Inagaki Y."/>
            <person name="Hashimoto T."/>
        </authorList>
    </citation>
    <scope>NUCLEOTIDE SEQUENCE</scope>
    <source>
        <strain evidence="1">NY0171</strain>
    </source>
</reference>
<proteinExistence type="predicted"/>
<name>A0ABQ5K6E9_9EUKA</name>
<dbReference type="Proteomes" id="UP001057375">
    <property type="component" value="Unassembled WGS sequence"/>
</dbReference>
<evidence type="ECO:0000313" key="1">
    <source>
        <dbReference type="EMBL" id="GKT27442.1"/>
    </source>
</evidence>